<accession>A0A221VZB0</accession>
<gene>
    <name evidence="6" type="primary">glgX1</name>
    <name evidence="6" type="ORF">AHOG_06100</name>
</gene>
<feature type="region of interest" description="Disordered" evidence="4">
    <location>
        <begin position="1"/>
        <end position="28"/>
    </location>
</feature>
<evidence type="ECO:0000259" key="5">
    <source>
        <dbReference type="SMART" id="SM00642"/>
    </source>
</evidence>
<name>A0A221VZB0_9PSEU</name>
<feature type="domain" description="Glycosyl hydrolase family 13 catalytic" evidence="5">
    <location>
        <begin position="227"/>
        <end position="648"/>
    </location>
</feature>
<evidence type="ECO:0000313" key="6">
    <source>
        <dbReference type="EMBL" id="ASO18872.1"/>
    </source>
</evidence>
<dbReference type="OrthoDB" id="3236218at2"/>
<dbReference type="SMART" id="SM00642">
    <property type="entry name" value="Aamy"/>
    <property type="match status" value="1"/>
</dbReference>
<dbReference type="InterPro" id="IPR013783">
    <property type="entry name" value="Ig-like_fold"/>
</dbReference>
<evidence type="ECO:0000313" key="7">
    <source>
        <dbReference type="Proteomes" id="UP000204221"/>
    </source>
</evidence>
<dbReference type="EMBL" id="CP022521">
    <property type="protein sequence ID" value="ASO18872.1"/>
    <property type="molecule type" value="Genomic_DNA"/>
</dbReference>
<evidence type="ECO:0000256" key="1">
    <source>
        <dbReference type="ARBA" id="ARBA00008061"/>
    </source>
</evidence>
<reference evidence="6 7" key="1">
    <citation type="submission" date="2017-07" db="EMBL/GenBank/DDBJ databases">
        <title>Complete genome sequence of Actinoalloteichus hoggarensis DSM 45943, type strain of Actinoalloteichus hoggarensis.</title>
        <authorList>
            <person name="Ruckert C."/>
            <person name="Nouioui I."/>
            <person name="Willmese J."/>
            <person name="van Wezel G."/>
            <person name="Klenk H.-P."/>
            <person name="Kalinowski J."/>
            <person name="Zotchev S.B."/>
        </authorList>
    </citation>
    <scope>NUCLEOTIDE SEQUENCE [LARGE SCALE GENOMIC DNA]</scope>
    <source>
        <strain evidence="6 7">DSM 45943</strain>
    </source>
</reference>
<dbReference type="InterPro" id="IPR044505">
    <property type="entry name" value="GlgX_Isoamylase_N_E_set"/>
</dbReference>
<evidence type="ECO:0000256" key="3">
    <source>
        <dbReference type="ARBA" id="ARBA00023295"/>
    </source>
</evidence>
<organism evidence="6 7">
    <name type="scientific">Actinoalloteichus hoggarensis</name>
    <dbReference type="NCBI Taxonomy" id="1470176"/>
    <lineage>
        <taxon>Bacteria</taxon>
        <taxon>Bacillati</taxon>
        <taxon>Actinomycetota</taxon>
        <taxon>Actinomycetes</taxon>
        <taxon>Pseudonocardiales</taxon>
        <taxon>Pseudonocardiaceae</taxon>
        <taxon>Actinoalloteichus</taxon>
    </lineage>
</organism>
<dbReference type="InterPro" id="IPR006047">
    <property type="entry name" value="GH13_cat_dom"/>
</dbReference>
<dbReference type="Pfam" id="PF02922">
    <property type="entry name" value="CBM_48"/>
    <property type="match status" value="1"/>
</dbReference>
<dbReference type="InterPro" id="IPR004193">
    <property type="entry name" value="Glyco_hydro_13_N"/>
</dbReference>
<sequence>MRPRFIPVGDDAGVSGLRPAPPPRATPPPVALGYDDGYPGAQTPANLIRRPDRGEGVDVTQTRHVELPTRAGGPYPLGAHLTPDGVRFALASSVADAVEVCLIDSDDGGLVERRVELTQRTYGVWHGIVPGVTPGTRYGYRVHGPYEPTRGLRCNPRKLLVDPYARRISGILTDVDAALGYRDDPMTGRPDHVDSLGGVPLSVVTAPSAPLRDVRPEVPWEETVVYELHVRGFTRRHPDIPEHLRGTYLGVAHPAALDHLSRLGVTAVELLPVHAASSEAGLLRRGARNYWGYSTLGFHAPHAGYASVPGREVAEFRTMVTALHAAGIEVLLDVVYNHTCEGGPDGPTLSFRGIDAPAYYVHDAAGRMVDITGCGNTVDAASPTVIRLVTDSLRYWAEDLGVDGFRFDLASALGRGRGGPFDPDGALLTAIGCDPVLSRRKLIAEPWDATGEGYRVGGFGVQWSEWNGRYRDTVRDFWRGATGVADLAYRLAGSSDLYHDGGRRPWASVNLITAHDGFTLRDLVSYERKHNEANGEDNRDGTDDNRSWNCGVEGETTDVAVTRLRARQARNLLATLLLSTGTPMLTAGDELWRTQGGNNNAYCLDDETSWLAWPSVRTHSGVVDPVDRAAQRTAREMTEFTRNLIAVRRACPALRQAEFFEGRTTASGAPDLAWLRADGEEMTEIDWFDVDRRTLGMWIDGGDCRSHTRDGLPLTDHSWLLVLHAGGEEELLTLPGLAFGAVYTPVLTTGTPDGIPSDTTPLPSGGTLALPAHTLLLLRADAAS</sequence>
<dbReference type="GO" id="GO:0005980">
    <property type="term" value="P:glycogen catabolic process"/>
    <property type="evidence" value="ECO:0007669"/>
    <property type="project" value="InterPro"/>
</dbReference>
<dbReference type="InterPro" id="IPR013780">
    <property type="entry name" value="Glyco_hydro_b"/>
</dbReference>
<dbReference type="Gene3D" id="2.60.40.10">
    <property type="entry name" value="Immunoglobulins"/>
    <property type="match status" value="1"/>
</dbReference>
<keyword evidence="2 6" id="KW-0378">Hydrolase</keyword>
<dbReference type="NCBIfam" id="TIGR02100">
    <property type="entry name" value="glgX_debranch"/>
    <property type="match status" value="1"/>
</dbReference>
<keyword evidence="7" id="KW-1185">Reference proteome</keyword>
<dbReference type="PANTHER" id="PTHR43002">
    <property type="entry name" value="GLYCOGEN DEBRANCHING ENZYME"/>
    <property type="match status" value="1"/>
</dbReference>
<dbReference type="EC" id="3.2.1.-" evidence="6"/>
<protein>
    <submittedName>
        <fullName evidence="6">Glycogen debranching enzyme</fullName>
        <ecNumber evidence="6">3.2.1.-</ecNumber>
    </submittedName>
</protein>
<proteinExistence type="inferred from homology"/>
<dbReference type="Gene3D" id="3.20.20.80">
    <property type="entry name" value="Glycosidases"/>
    <property type="match status" value="1"/>
</dbReference>
<dbReference type="CDD" id="cd11326">
    <property type="entry name" value="AmyAc_Glg_debranch"/>
    <property type="match status" value="1"/>
</dbReference>
<dbReference type="CDD" id="cd02856">
    <property type="entry name" value="E_set_GDE_Isoamylase_N"/>
    <property type="match status" value="1"/>
</dbReference>
<dbReference type="Gene3D" id="2.60.40.1180">
    <property type="entry name" value="Golgi alpha-mannosidase II"/>
    <property type="match status" value="1"/>
</dbReference>
<keyword evidence="3 6" id="KW-0326">Glycosidase</keyword>
<dbReference type="InterPro" id="IPR014756">
    <property type="entry name" value="Ig_E-set"/>
</dbReference>
<feature type="compositionally biased region" description="Pro residues" evidence="4">
    <location>
        <begin position="19"/>
        <end position="28"/>
    </location>
</feature>
<dbReference type="KEGG" id="ahg:AHOG_06100"/>
<dbReference type="InterPro" id="IPR017853">
    <property type="entry name" value="GH"/>
</dbReference>
<dbReference type="Proteomes" id="UP000204221">
    <property type="component" value="Chromosome"/>
</dbReference>
<evidence type="ECO:0000256" key="2">
    <source>
        <dbReference type="ARBA" id="ARBA00022801"/>
    </source>
</evidence>
<dbReference type="AlphaFoldDB" id="A0A221VZB0"/>
<dbReference type="InterPro" id="IPR011837">
    <property type="entry name" value="Glycogen_debranch_GlgX"/>
</dbReference>
<dbReference type="SUPFAM" id="SSF51011">
    <property type="entry name" value="Glycosyl hydrolase domain"/>
    <property type="match status" value="1"/>
</dbReference>
<dbReference type="GO" id="GO:0004135">
    <property type="term" value="F:amylo-alpha-1,6-glucosidase activity"/>
    <property type="evidence" value="ECO:0007669"/>
    <property type="project" value="InterPro"/>
</dbReference>
<comment type="similarity">
    <text evidence="1">Belongs to the glycosyl hydrolase 13 family.</text>
</comment>
<evidence type="ECO:0000256" key="4">
    <source>
        <dbReference type="SAM" id="MobiDB-lite"/>
    </source>
</evidence>
<dbReference type="SUPFAM" id="SSF51445">
    <property type="entry name" value="(Trans)glycosidases"/>
    <property type="match status" value="1"/>
</dbReference>
<dbReference type="SUPFAM" id="SSF81296">
    <property type="entry name" value="E set domains"/>
    <property type="match status" value="1"/>
</dbReference>